<sequence>MFIGAVALTVATTGQAVAAPAAASCPSVGHNWSGPGPFTVTEQQSGAGHTIYRPANLGGCGKHPVILWGNGTFATPSIYATLLRHWASHGFIVAAANTTQSGSGSEMLAGLDYLTAQNAKAGSVFYGKVDTSKVGASGHSQGGGGTINAGADARVDTTVPIEPGPQGVIGQLKGPMFILGGQHDTVVVPLLLVIPRYNAAGHIPAIYGELAGATHLTPTGDGGGFRGPITAWFRYFLMNDQAAYGEFFGPQCGNCGSPIWSDFRRNAKAQAL</sequence>
<dbReference type="PANTHER" id="PTHR33428">
    <property type="entry name" value="CHLOROPHYLLASE-2, CHLOROPLASTIC"/>
    <property type="match status" value="1"/>
</dbReference>
<reference evidence="3 4" key="1">
    <citation type="submission" date="2016-10" db="EMBL/GenBank/DDBJ databases">
        <authorList>
            <person name="de Groot N.N."/>
        </authorList>
    </citation>
    <scope>NUCLEOTIDE SEQUENCE [LARGE SCALE GENOMIC DNA]</scope>
    <source>
        <strain evidence="3 4">CPCC 202699</strain>
    </source>
</reference>
<feature type="chain" id="PRO_5011679128" evidence="1">
    <location>
        <begin position="19"/>
        <end position="272"/>
    </location>
</feature>
<organism evidence="3 4">
    <name type="scientific">Amycolatopsis xylanica</name>
    <dbReference type="NCBI Taxonomy" id="589385"/>
    <lineage>
        <taxon>Bacteria</taxon>
        <taxon>Bacillati</taxon>
        <taxon>Actinomycetota</taxon>
        <taxon>Actinomycetes</taxon>
        <taxon>Pseudonocardiales</taxon>
        <taxon>Pseudonocardiaceae</taxon>
        <taxon>Amycolatopsis</taxon>
    </lineage>
</organism>
<dbReference type="Proteomes" id="UP000199515">
    <property type="component" value="Unassembled WGS sequence"/>
</dbReference>
<dbReference type="SUPFAM" id="SSF53474">
    <property type="entry name" value="alpha/beta-Hydrolases"/>
    <property type="match status" value="1"/>
</dbReference>
<evidence type="ECO:0000256" key="1">
    <source>
        <dbReference type="SAM" id="SignalP"/>
    </source>
</evidence>
<dbReference type="Pfam" id="PF12740">
    <property type="entry name" value="PETase"/>
    <property type="match status" value="1"/>
</dbReference>
<dbReference type="PANTHER" id="PTHR33428:SF14">
    <property type="entry name" value="CARBOXYLESTERASE TYPE B DOMAIN-CONTAINING PROTEIN"/>
    <property type="match status" value="1"/>
</dbReference>
<evidence type="ECO:0000259" key="2">
    <source>
        <dbReference type="Pfam" id="PF12740"/>
    </source>
</evidence>
<accession>A0A1H3AAD8</accession>
<dbReference type="EMBL" id="FNON01000002">
    <property type="protein sequence ID" value="SDX26603.1"/>
    <property type="molecule type" value="Genomic_DNA"/>
</dbReference>
<feature type="signal peptide" evidence="1">
    <location>
        <begin position="1"/>
        <end position="18"/>
    </location>
</feature>
<evidence type="ECO:0000313" key="4">
    <source>
        <dbReference type="Proteomes" id="UP000199515"/>
    </source>
</evidence>
<name>A0A1H3AAD8_9PSEU</name>
<dbReference type="InterPro" id="IPR041127">
    <property type="entry name" value="PET_hydrolase/cutinase-like"/>
</dbReference>
<proteinExistence type="predicted"/>
<feature type="domain" description="PET hydrolase/cutinase-like" evidence="2">
    <location>
        <begin position="35"/>
        <end position="250"/>
    </location>
</feature>
<protein>
    <submittedName>
        <fullName evidence="3">Chlorophyllase enzyme</fullName>
    </submittedName>
</protein>
<gene>
    <name evidence="3" type="ORF">SAMN05421504_102853</name>
</gene>
<keyword evidence="4" id="KW-1185">Reference proteome</keyword>
<keyword evidence="1" id="KW-0732">Signal</keyword>
<evidence type="ECO:0000313" key="3">
    <source>
        <dbReference type="EMBL" id="SDX26603.1"/>
    </source>
</evidence>
<dbReference type="STRING" id="589385.SAMN05421504_102853"/>
<dbReference type="InterPro" id="IPR029058">
    <property type="entry name" value="AB_hydrolase_fold"/>
</dbReference>
<dbReference type="Gene3D" id="3.40.50.1820">
    <property type="entry name" value="alpha/beta hydrolase"/>
    <property type="match status" value="1"/>
</dbReference>
<dbReference type="AlphaFoldDB" id="A0A1H3AAD8"/>